<evidence type="ECO:0000256" key="1">
    <source>
        <dbReference type="ARBA" id="ARBA00022723"/>
    </source>
</evidence>
<dbReference type="AlphaFoldDB" id="A0A9P0PQX8"/>
<sequence length="84" mass="9506">MVRQKCFLCKVEAGKAGSEGICFHRLPANEKQREKWMSLLELTGLEPQSHKVVRICSKNFLQQDFTTDSSGRTWLKSGAVPKPI</sequence>
<evidence type="ECO:0000256" key="4">
    <source>
        <dbReference type="ARBA" id="ARBA00023125"/>
    </source>
</evidence>
<reference evidence="7" key="1">
    <citation type="submission" date="2022-03" db="EMBL/GenBank/DDBJ databases">
        <authorList>
            <person name="Sayadi A."/>
        </authorList>
    </citation>
    <scope>NUCLEOTIDE SEQUENCE</scope>
</reference>
<evidence type="ECO:0000313" key="8">
    <source>
        <dbReference type="Proteomes" id="UP001152888"/>
    </source>
</evidence>
<dbReference type="SUPFAM" id="SSF57716">
    <property type="entry name" value="Glucocorticoid receptor-like (DNA-binding domain)"/>
    <property type="match status" value="1"/>
</dbReference>
<keyword evidence="2 5" id="KW-0863">Zinc-finger</keyword>
<evidence type="ECO:0000313" key="7">
    <source>
        <dbReference type="EMBL" id="CAH1995471.1"/>
    </source>
</evidence>
<evidence type="ECO:0000256" key="3">
    <source>
        <dbReference type="ARBA" id="ARBA00022833"/>
    </source>
</evidence>
<keyword evidence="3" id="KW-0862">Zinc</keyword>
<dbReference type="Gene3D" id="6.20.210.20">
    <property type="entry name" value="THAP domain"/>
    <property type="match status" value="1"/>
</dbReference>
<evidence type="ECO:0000256" key="2">
    <source>
        <dbReference type="ARBA" id="ARBA00022771"/>
    </source>
</evidence>
<proteinExistence type="predicted"/>
<name>A0A9P0PQX8_ACAOB</name>
<comment type="caution">
    <text evidence="7">The sequence shown here is derived from an EMBL/GenBank/DDBJ whole genome shotgun (WGS) entry which is preliminary data.</text>
</comment>
<protein>
    <recommendedName>
        <fullName evidence="6">THAP-type domain-containing protein</fullName>
    </recommendedName>
</protein>
<dbReference type="OrthoDB" id="7673103at2759"/>
<dbReference type="InterPro" id="IPR006612">
    <property type="entry name" value="THAP_Znf"/>
</dbReference>
<dbReference type="GO" id="GO:0003677">
    <property type="term" value="F:DNA binding"/>
    <property type="evidence" value="ECO:0007669"/>
    <property type="project" value="UniProtKB-UniRule"/>
</dbReference>
<feature type="domain" description="THAP-type" evidence="6">
    <location>
        <begin position="1"/>
        <end position="84"/>
    </location>
</feature>
<dbReference type="PROSITE" id="PS50950">
    <property type="entry name" value="ZF_THAP"/>
    <property type="match status" value="1"/>
</dbReference>
<keyword evidence="4 5" id="KW-0238">DNA-binding</keyword>
<evidence type="ECO:0000256" key="5">
    <source>
        <dbReference type="PROSITE-ProRule" id="PRU00309"/>
    </source>
</evidence>
<keyword evidence="1" id="KW-0479">Metal-binding</keyword>
<evidence type="ECO:0000259" key="6">
    <source>
        <dbReference type="PROSITE" id="PS50950"/>
    </source>
</evidence>
<dbReference type="Proteomes" id="UP001152888">
    <property type="component" value="Unassembled WGS sequence"/>
</dbReference>
<gene>
    <name evidence="7" type="ORF">ACAOBT_LOCUS22627</name>
</gene>
<dbReference type="SMART" id="SM00980">
    <property type="entry name" value="THAP"/>
    <property type="match status" value="1"/>
</dbReference>
<dbReference type="InterPro" id="IPR038441">
    <property type="entry name" value="THAP_Znf_sf"/>
</dbReference>
<accession>A0A9P0PQX8</accession>
<dbReference type="GO" id="GO:0008270">
    <property type="term" value="F:zinc ion binding"/>
    <property type="evidence" value="ECO:0007669"/>
    <property type="project" value="UniProtKB-KW"/>
</dbReference>
<dbReference type="EMBL" id="CAKOFQ010007229">
    <property type="protein sequence ID" value="CAH1995471.1"/>
    <property type="molecule type" value="Genomic_DNA"/>
</dbReference>
<dbReference type="Pfam" id="PF05485">
    <property type="entry name" value="THAP"/>
    <property type="match status" value="1"/>
</dbReference>
<organism evidence="7 8">
    <name type="scientific">Acanthoscelides obtectus</name>
    <name type="common">Bean weevil</name>
    <name type="synonym">Bruchus obtectus</name>
    <dbReference type="NCBI Taxonomy" id="200917"/>
    <lineage>
        <taxon>Eukaryota</taxon>
        <taxon>Metazoa</taxon>
        <taxon>Ecdysozoa</taxon>
        <taxon>Arthropoda</taxon>
        <taxon>Hexapoda</taxon>
        <taxon>Insecta</taxon>
        <taxon>Pterygota</taxon>
        <taxon>Neoptera</taxon>
        <taxon>Endopterygota</taxon>
        <taxon>Coleoptera</taxon>
        <taxon>Polyphaga</taxon>
        <taxon>Cucujiformia</taxon>
        <taxon>Chrysomeloidea</taxon>
        <taxon>Chrysomelidae</taxon>
        <taxon>Bruchinae</taxon>
        <taxon>Bruchini</taxon>
        <taxon>Acanthoscelides</taxon>
    </lineage>
</organism>
<keyword evidence="8" id="KW-1185">Reference proteome</keyword>